<dbReference type="InterPro" id="IPR001647">
    <property type="entry name" value="HTH_TetR"/>
</dbReference>
<dbReference type="GO" id="GO:0003700">
    <property type="term" value="F:DNA-binding transcription factor activity"/>
    <property type="evidence" value="ECO:0007669"/>
    <property type="project" value="TreeGrafter"/>
</dbReference>
<dbReference type="Proteomes" id="UP001147653">
    <property type="component" value="Unassembled WGS sequence"/>
</dbReference>
<dbReference type="InterPro" id="IPR050109">
    <property type="entry name" value="HTH-type_TetR-like_transc_reg"/>
</dbReference>
<reference evidence="4" key="1">
    <citation type="submission" date="2022-10" db="EMBL/GenBank/DDBJ databases">
        <title>The WGS of Solirubrobacter phytolaccae KCTC 29190.</title>
        <authorList>
            <person name="Jiang Z."/>
        </authorList>
    </citation>
    <scope>NUCLEOTIDE SEQUENCE</scope>
    <source>
        <strain evidence="4">KCTC 29190</strain>
    </source>
</reference>
<comment type="caution">
    <text evidence="4">The sequence shown here is derived from an EMBL/GenBank/DDBJ whole genome shotgun (WGS) entry which is preliminary data.</text>
</comment>
<dbReference type="PROSITE" id="PS50977">
    <property type="entry name" value="HTH_TETR_2"/>
    <property type="match status" value="1"/>
</dbReference>
<feature type="domain" description="HTH tetR-type" evidence="3">
    <location>
        <begin position="11"/>
        <end position="71"/>
    </location>
</feature>
<sequence length="178" mass="19456">MTTDGRKARGEARRRQLVEATLAVIERDGLAGLTHRAVAEQAGVPLASASYHFASLDALAMTAFDHVTDELAVAFGTEDEPTLALLAAVLADEVEQRPGLWLAGYELYLLAIRNPELRAGAWRWMEVIADTFAPDLTGPQRQAFQATVEGICLHTLLREEPYSASEIETLLALSWPRA</sequence>
<keyword evidence="5" id="KW-1185">Reference proteome</keyword>
<keyword evidence="1 2" id="KW-0238">DNA-binding</keyword>
<evidence type="ECO:0000313" key="4">
    <source>
        <dbReference type="EMBL" id="MDA0184780.1"/>
    </source>
</evidence>
<organism evidence="4 5">
    <name type="scientific">Solirubrobacter phytolaccae</name>
    <dbReference type="NCBI Taxonomy" id="1404360"/>
    <lineage>
        <taxon>Bacteria</taxon>
        <taxon>Bacillati</taxon>
        <taxon>Actinomycetota</taxon>
        <taxon>Thermoleophilia</taxon>
        <taxon>Solirubrobacterales</taxon>
        <taxon>Solirubrobacteraceae</taxon>
        <taxon>Solirubrobacter</taxon>
    </lineage>
</organism>
<evidence type="ECO:0000256" key="2">
    <source>
        <dbReference type="PROSITE-ProRule" id="PRU00335"/>
    </source>
</evidence>
<accession>A0A9X3NDQ9</accession>
<gene>
    <name evidence="4" type="ORF">OJ997_31045</name>
</gene>
<dbReference type="InterPro" id="IPR009057">
    <property type="entry name" value="Homeodomain-like_sf"/>
</dbReference>
<name>A0A9X3NDQ9_9ACTN</name>
<dbReference type="GO" id="GO:0000976">
    <property type="term" value="F:transcription cis-regulatory region binding"/>
    <property type="evidence" value="ECO:0007669"/>
    <property type="project" value="TreeGrafter"/>
</dbReference>
<dbReference type="Pfam" id="PF17940">
    <property type="entry name" value="TetR_C_31"/>
    <property type="match status" value="1"/>
</dbReference>
<proteinExistence type="predicted"/>
<protein>
    <submittedName>
        <fullName evidence="4">TetR family transcriptional regulator</fullName>
    </submittedName>
</protein>
<dbReference type="Pfam" id="PF00440">
    <property type="entry name" value="TetR_N"/>
    <property type="match status" value="1"/>
</dbReference>
<evidence type="ECO:0000256" key="1">
    <source>
        <dbReference type="ARBA" id="ARBA00023125"/>
    </source>
</evidence>
<dbReference type="AlphaFoldDB" id="A0A9X3NDQ9"/>
<dbReference type="InterPro" id="IPR041583">
    <property type="entry name" value="TetR_C_31"/>
</dbReference>
<dbReference type="PANTHER" id="PTHR30055:SF231">
    <property type="entry name" value="TRANSCRIPTIONAL REGULATORY PROTEIN (PROBABLY DEOR-FAMILY)-RELATED"/>
    <property type="match status" value="1"/>
</dbReference>
<dbReference type="RefSeq" id="WP_270029236.1">
    <property type="nucleotide sequence ID" value="NZ_JAPDDP010000086.1"/>
</dbReference>
<feature type="DNA-binding region" description="H-T-H motif" evidence="2">
    <location>
        <begin position="34"/>
        <end position="53"/>
    </location>
</feature>
<dbReference type="PANTHER" id="PTHR30055">
    <property type="entry name" value="HTH-TYPE TRANSCRIPTIONAL REGULATOR RUTR"/>
    <property type="match status" value="1"/>
</dbReference>
<dbReference type="Gene3D" id="1.10.357.10">
    <property type="entry name" value="Tetracycline Repressor, domain 2"/>
    <property type="match status" value="1"/>
</dbReference>
<evidence type="ECO:0000313" key="5">
    <source>
        <dbReference type="Proteomes" id="UP001147653"/>
    </source>
</evidence>
<dbReference type="SUPFAM" id="SSF46689">
    <property type="entry name" value="Homeodomain-like"/>
    <property type="match status" value="1"/>
</dbReference>
<evidence type="ECO:0000259" key="3">
    <source>
        <dbReference type="PROSITE" id="PS50977"/>
    </source>
</evidence>
<dbReference type="EMBL" id="JAPDDP010000086">
    <property type="protein sequence ID" value="MDA0184780.1"/>
    <property type="molecule type" value="Genomic_DNA"/>
</dbReference>